<keyword evidence="4 8" id="KW-0645">Protease</keyword>
<dbReference type="InterPro" id="IPR050131">
    <property type="entry name" value="Peptidase_S8_subtilisin-like"/>
</dbReference>
<dbReference type="InterPro" id="IPR036852">
    <property type="entry name" value="Peptidase_S8/S53_dom_sf"/>
</dbReference>
<feature type="active site" description="Charge relay system" evidence="8">
    <location>
        <position position="284"/>
    </location>
</feature>
<evidence type="ECO:0000256" key="4">
    <source>
        <dbReference type="ARBA" id="ARBA00022670"/>
    </source>
</evidence>
<gene>
    <name evidence="14" type="ORF">BED47_18175</name>
</gene>
<dbReference type="CDD" id="cd07474">
    <property type="entry name" value="Peptidases_S8_subtilisin_Vpr-like"/>
    <property type="match status" value="1"/>
</dbReference>
<evidence type="ECO:0000259" key="13">
    <source>
        <dbReference type="Pfam" id="PF05922"/>
    </source>
</evidence>
<dbReference type="PROSITE" id="PS00138">
    <property type="entry name" value="SUBTILASE_SER"/>
    <property type="match status" value="1"/>
</dbReference>
<evidence type="ECO:0008006" key="16">
    <source>
        <dbReference type="Google" id="ProtNLM"/>
    </source>
</evidence>
<accession>A0ABX2ZWS8</accession>
<dbReference type="RefSeq" id="WP_069033042.1">
    <property type="nucleotide sequence ID" value="NZ_MDKC01000005.1"/>
</dbReference>
<comment type="caution">
    <text evidence="14">The sequence shown here is derived from an EMBL/GenBank/DDBJ whole genome shotgun (WGS) entry which is preliminary data.</text>
</comment>
<evidence type="ECO:0000313" key="14">
    <source>
        <dbReference type="EMBL" id="ODG92844.1"/>
    </source>
</evidence>
<evidence type="ECO:0000256" key="2">
    <source>
        <dbReference type="ARBA" id="ARBA00022512"/>
    </source>
</evidence>
<dbReference type="Proteomes" id="UP000094580">
    <property type="component" value="Unassembled WGS sequence"/>
</dbReference>
<dbReference type="CDD" id="cd08547">
    <property type="entry name" value="Type_II_cohesin"/>
    <property type="match status" value="1"/>
</dbReference>
<dbReference type="InterPro" id="IPR023827">
    <property type="entry name" value="Peptidase_S8_Asp-AS"/>
</dbReference>
<name>A0ABX2ZWS8_9BACI</name>
<dbReference type="SUPFAM" id="SSF49384">
    <property type="entry name" value="Carbohydrate-binding domain"/>
    <property type="match status" value="1"/>
</dbReference>
<dbReference type="EMBL" id="MDKC01000005">
    <property type="protein sequence ID" value="ODG92844.1"/>
    <property type="molecule type" value="Genomic_DNA"/>
</dbReference>
<dbReference type="PANTHER" id="PTHR43806">
    <property type="entry name" value="PEPTIDASE S8"/>
    <property type="match status" value="1"/>
</dbReference>
<proteinExistence type="inferred from homology"/>
<dbReference type="InterPro" id="IPR036439">
    <property type="entry name" value="Dockerin_dom_sf"/>
</dbReference>
<dbReference type="SUPFAM" id="SSF52743">
    <property type="entry name" value="Subtilisin-like"/>
    <property type="match status" value="1"/>
</dbReference>
<evidence type="ECO:0000256" key="3">
    <source>
        <dbReference type="ARBA" id="ARBA00022525"/>
    </source>
</evidence>
<dbReference type="InterPro" id="IPR008965">
    <property type="entry name" value="CBM2/CBM3_carb-bd_dom_sf"/>
</dbReference>
<reference evidence="14 15" key="1">
    <citation type="submission" date="2016-07" db="EMBL/GenBank/DDBJ databases">
        <authorList>
            <person name="Townsley L."/>
            <person name="Shank E.A."/>
        </authorList>
    </citation>
    <scope>NUCLEOTIDE SEQUENCE [LARGE SCALE GENOMIC DNA]</scope>
    <source>
        <strain evidence="14 15">CH01</strain>
    </source>
</reference>
<dbReference type="InterPro" id="IPR003137">
    <property type="entry name" value="PA_domain"/>
</dbReference>
<dbReference type="InterPro" id="IPR046450">
    <property type="entry name" value="PA_dom_sf"/>
</dbReference>
<evidence type="ECO:0000256" key="6">
    <source>
        <dbReference type="ARBA" id="ARBA00022801"/>
    </source>
</evidence>
<feature type="domain" description="PA" evidence="12">
    <location>
        <begin position="454"/>
        <end position="527"/>
    </location>
</feature>
<evidence type="ECO:0000256" key="9">
    <source>
        <dbReference type="RuleBase" id="RU003355"/>
    </source>
</evidence>
<dbReference type="SUPFAM" id="SSF52025">
    <property type="entry name" value="PA domain"/>
    <property type="match status" value="1"/>
</dbReference>
<dbReference type="Pfam" id="PF00082">
    <property type="entry name" value="Peptidase_S8"/>
    <property type="match status" value="1"/>
</dbReference>
<keyword evidence="15" id="KW-1185">Reference proteome</keyword>
<feature type="domain" description="Peptidase S8/S53" evidence="11">
    <location>
        <begin position="222"/>
        <end position="659"/>
    </location>
</feature>
<dbReference type="InterPro" id="IPR000209">
    <property type="entry name" value="Peptidase_S8/S53_dom"/>
</dbReference>
<evidence type="ECO:0000259" key="12">
    <source>
        <dbReference type="Pfam" id="PF02225"/>
    </source>
</evidence>
<evidence type="ECO:0000256" key="10">
    <source>
        <dbReference type="SAM" id="SignalP"/>
    </source>
</evidence>
<feature type="active site" description="Charge relay system" evidence="8">
    <location>
        <position position="611"/>
    </location>
</feature>
<dbReference type="InterPro" id="IPR034213">
    <property type="entry name" value="S8_Vpr-like"/>
</dbReference>
<keyword evidence="3" id="KW-0964">Secreted</keyword>
<dbReference type="PROSITE" id="PS51892">
    <property type="entry name" value="SUBTILASE"/>
    <property type="match status" value="1"/>
</dbReference>
<dbReference type="InterPro" id="IPR002105">
    <property type="entry name" value="Dockerin_1_rpt"/>
</dbReference>
<dbReference type="PANTHER" id="PTHR43806:SF65">
    <property type="entry name" value="SERINE PROTEASE APRX"/>
    <property type="match status" value="1"/>
</dbReference>
<dbReference type="Gene3D" id="3.40.50.200">
    <property type="entry name" value="Peptidase S8/S53 domain"/>
    <property type="match status" value="1"/>
</dbReference>
<organism evidence="14 15">
    <name type="scientific">Gottfriedia luciferensis</name>
    <dbReference type="NCBI Taxonomy" id="178774"/>
    <lineage>
        <taxon>Bacteria</taxon>
        <taxon>Bacillati</taxon>
        <taxon>Bacillota</taxon>
        <taxon>Bacilli</taxon>
        <taxon>Bacillales</taxon>
        <taxon>Bacillaceae</taxon>
        <taxon>Gottfriedia</taxon>
    </lineage>
</organism>
<feature type="signal peptide" evidence="10">
    <location>
        <begin position="1"/>
        <end position="26"/>
    </location>
</feature>
<dbReference type="Pfam" id="PF02225">
    <property type="entry name" value="PA"/>
    <property type="match status" value="1"/>
</dbReference>
<evidence type="ECO:0000256" key="1">
    <source>
        <dbReference type="ARBA" id="ARBA00011073"/>
    </source>
</evidence>
<evidence type="ECO:0000256" key="5">
    <source>
        <dbReference type="ARBA" id="ARBA00022729"/>
    </source>
</evidence>
<dbReference type="PROSITE" id="PS00137">
    <property type="entry name" value="SUBTILASE_HIS"/>
    <property type="match status" value="1"/>
</dbReference>
<feature type="chain" id="PRO_5045972152" description="Dockerin domain-containing protein" evidence="10">
    <location>
        <begin position="27"/>
        <end position="1375"/>
    </location>
</feature>
<feature type="domain" description="Inhibitor I9" evidence="13">
    <location>
        <begin position="114"/>
        <end position="182"/>
    </location>
</feature>
<dbReference type="PROSITE" id="PS00136">
    <property type="entry name" value="SUBTILASE_ASP"/>
    <property type="match status" value="1"/>
</dbReference>
<dbReference type="Gene3D" id="1.10.1330.10">
    <property type="entry name" value="Dockerin domain"/>
    <property type="match status" value="1"/>
</dbReference>
<evidence type="ECO:0000256" key="8">
    <source>
        <dbReference type="PROSITE-ProRule" id="PRU01240"/>
    </source>
</evidence>
<evidence type="ECO:0000313" key="15">
    <source>
        <dbReference type="Proteomes" id="UP000094580"/>
    </source>
</evidence>
<dbReference type="CDD" id="cd02133">
    <property type="entry name" value="PA_C5a_like"/>
    <property type="match status" value="1"/>
</dbReference>
<dbReference type="Gene3D" id="3.50.30.30">
    <property type="match status" value="1"/>
</dbReference>
<dbReference type="PRINTS" id="PR00723">
    <property type="entry name" value="SUBTILISIN"/>
</dbReference>
<dbReference type="SUPFAM" id="SSF63446">
    <property type="entry name" value="Type I dockerin domain"/>
    <property type="match status" value="1"/>
</dbReference>
<sequence length="1375" mass="149512">MGKSVQRSKIVKSMTVLALSSSFLLASFGNVTNVSKAVSSTNVEDMLAKLTPTQRAALNQLSTNESTGLKISSDKDLNTTEQANVIVEFVHKPAKVAQIEASLEGQQLSATEATQLVDQDHNTFQEDVDQILTDENNSKVNYKINRIYEHSFNGVSISLPANQIKNLLKSKAVKNVWSDETFSINPPNLKEQSEQLKADEFNIENYSPYDGLDRLHAEGYTGKGIKIGILDTGIDYNHPDLKDAYKGGYDFVDNDNDPMEATYADWKKSGKPEISGSNTFYTEHGTHVAGIIGSRGVADTEYKTVGAAPEADIYSYRVLGPYGSGKGADIIAALDKAVSDGMDIINMSLGATINDPLFATSVAVNNAVLSGVTTVVAAGNRGNGMYTLGSPGSSALALTVGASTSAIDLFQFSGFQNSKKYTIRELARNYTDDLTALKGKTFNLVDVGLGKGVDYNGKDVKGKIAFIQRGDTSFIDKIKLAKAKGAVAVIIYNNDVNKAEGIIQGYVGESLLAIPTFSMSNEDGLAISNAIKQGSSDFTFGDYTKFKTPEDELTSFSSRGPSRINYDIKPEVTAPGAAILSTVPFYVNNKTGDGSKPEDYKIAYERLSGTSMATPYVAGVSALLLQSNKNLQPADIKSILMNTADPLKKDYSVFEVGSGRVDAYEAIHSNVELNVVDSTPTIIDGKEKSIKELTGAMSFGSFSFKNEEIAANRQIILKNSSEQVKTFSIDVKYQTGLRGSKDANLNDVTLTSPSSVTLDGSSQKPINFHLKIPANAEKGIYEGYIVFTNDADQTEQYQIPFGVHYVKEGFNSAATYNKMMTSDYTNYYPLLEFNAGATFNLSSSMETIDFVLLDSETDEEIGYLGQIPASQLDENTDYYVTGVFTGYYNPFTNDPKNPVSPTSVKVPYGPAHYKIKMIGTNRDGKTFSMTDHVMVDITGPTFTTDLEEGVIEVKPGTTSYPIKGTVFDKTQDDYRTQGISIDQSGNFVMIKNNNTTFSNGFNVDAKGNFAYNIPIDPSAKSVNVELAGYNSAKIGTRNKYFTFIPEGTPLVYGSVDQKIVNAGENVKVNLTAYNVTDAKKIASSLSFSNNQLEFVDVKLNPAIEKFGLAKLTSNSAPSGLNTNVNVNIEMTNGKVTGDVPFAEVTLKVKDNTYNFYSPFKSSSASYINESNQSIAMNSTIPPIWFKPTYSKISGSIGIPVSLQKEGKSSWRVAPSQIGAVLSVKDQNGNIYPGVINQFGQVSVDKLPKTLDEMVVSLDIPGHFTIYEPFHVGFLDDEGVLTAHWNPEINFNAAIPGDVNKDNVIDLKDALAIQTNWGTDSRSADINFDKIVDAKDFAFIEKNYLMQNPTVENAPKPLEKYKSKSLEDIKKELGLN</sequence>
<dbReference type="Pfam" id="PF05922">
    <property type="entry name" value="Inhibitor_I9"/>
    <property type="match status" value="1"/>
</dbReference>
<comment type="similarity">
    <text evidence="1 8 9">Belongs to the peptidase S8 family.</text>
</comment>
<evidence type="ECO:0000256" key="7">
    <source>
        <dbReference type="ARBA" id="ARBA00022825"/>
    </source>
</evidence>
<dbReference type="InterPro" id="IPR023828">
    <property type="entry name" value="Peptidase_S8_Ser-AS"/>
</dbReference>
<keyword evidence="2" id="KW-0134">Cell wall</keyword>
<keyword evidence="7 8" id="KW-0720">Serine protease</keyword>
<keyword evidence="6 8" id="KW-0378">Hydrolase</keyword>
<dbReference type="InterPro" id="IPR022398">
    <property type="entry name" value="Peptidase_S8_His-AS"/>
</dbReference>
<evidence type="ECO:0000259" key="11">
    <source>
        <dbReference type="Pfam" id="PF00082"/>
    </source>
</evidence>
<dbReference type="InterPro" id="IPR010259">
    <property type="entry name" value="S8pro/Inhibitor_I9"/>
</dbReference>
<keyword evidence="5 10" id="KW-0732">Signal</keyword>
<dbReference type="InterPro" id="IPR015500">
    <property type="entry name" value="Peptidase_S8_subtilisin-rel"/>
</dbReference>
<protein>
    <recommendedName>
        <fullName evidence="16">Dockerin domain-containing protein</fullName>
    </recommendedName>
</protein>
<dbReference type="Pfam" id="PF00404">
    <property type="entry name" value="Dockerin_1"/>
    <property type="match status" value="1"/>
</dbReference>
<feature type="active site" description="Charge relay system" evidence="8">
    <location>
        <position position="231"/>
    </location>
</feature>